<evidence type="ECO:0000313" key="18">
    <source>
        <dbReference type="EMBL" id="KAE8251259.1"/>
    </source>
</evidence>
<dbReference type="PROSITE" id="PS50994">
    <property type="entry name" value="INTEGRASE"/>
    <property type="match status" value="1"/>
</dbReference>
<evidence type="ECO:0000256" key="14">
    <source>
        <dbReference type="ARBA" id="ARBA00023125"/>
    </source>
</evidence>
<dbReference type="GO" id="GO:0003723">
    <property type="term" value="F:RNA binding"/>
    <property type="evidence" value="ECO:0007669"/>
    <property type="project" value="UniProtKB-KW"/>
</dbReference>
<dbReference type="GO" id="GO:0006338">
    <property type="term" value="P:chromatin remodeling"/>
    <property type="evidence" value="ECO:0007669"/>
    <property type="project" value="UniProtKB-ARBA"/>
</dbReference>
<dbReference type="Gene3D" id="2.40.70.10">
    <property type="entry name" value="Acid Proteases"/>
    <property type="match status" value="1"/>
</dbReference>
<dbReference type="GO" id="GO:0003677">
    <property type="term" value="F:DNA binding"/>
    <property type="evidence" value="ECO:0007669"/>
    <property type="project" value="UniProtKB-KW"/>
</dbReference>
<dbReference type="SMART" id="SM00298">
    <property type="entry name" value="CHROMO"/>
    <property type="match status" value="1"/>
</dbReference>
<dbReference type="InterPro" id="IPR016197">
    <property type="entry name" value="Chromo-like_dom_sf"/>
</dbReference>
<evidence type="ECO:0000256" key="1">
    <source>
        <dbReference type="ARBA" id="ARBA00022670"/>
    </source>
</evidence>
<dbReference type="GO" id="GO:0006310">
    <property type="term" value="P:DNA recombination"/>
    <property type="evidence" value="ECO:0007669"/>
    <property type="project" value="UniProtKB-KW"/>
</dbReference>
<dbReference type="InterPro" id="IPR041588">
    <property type="entry name" value="Integrase_H2C2"/>
</dbReference>
<keyword evidence="2" id="KW-0808">Transferase</keyword>
<dbReference type="InterPro" id="IPR023780">
    <property type="entry name" value="Chromo_domain"/>
</dbReference>
<dbReference type="SUPFAM" id="SSF56672">
    <property type="entry name" value="DNA/RNA polymerases"/>
    <property type="match status" value="1"/>
</dbReference>
<dbReference type="Proteomes" id="UP000077671">
    <property type="component" value="Unassembled WGS sequence"/>
</dbReference>
<evidence type="ECO:0000256" key="15">
    <source>
        <dbReference type="ARBA" id="ARBA00023172"/>
    </source>
</evidence>
<keyword evidence="8" id="KW-0378">Hydrolase</keyword>
<keyword evidence="11" id="KW-0229">DNA integration</keyword>
<dbReference type="Pfam" id="PF24626">
    <property type="entry name" value="SH3_Tf2-1"/>
    <property type="match status" value="1"/>
</dbReference>
<reference evidence="18" key="2">
    <citation type="journal article" date="2019" name="IMA Fungus">
        <title>Genome sequencing and comparison of five Tilletia species to identify candidate genes for the detection of regulated species infecting wheat.</title>
        <authorList>
            <person name="Nguyen H.D.T."/>
            <person name="Sultana T."/>
            <person name="Kesanakurti P."/>
            <person name="Hambleton S."/>
        </authorList>
    </citation>
    <scope>NUCLEOTIDE SEQUENCE</scope>
    <source>
        <strain evidence="18">DAOMC 238032</strain>
    </source>
</reference>
<dbReference type="InterPro" id="IPR041577">
    <property type="entry name" value="RT_RNaseH_2"/>
</dbReference>
<feature type="region of interest" description="Disordered" evidence="17">
    <location>
        <begin position="205"/>
        <end position="282"/>
    </location>
</feature>
<evidence type="ECO:0000256" key="13">
    <source>
        <dbReference type="ARBA" id="ARBA00022932"/>
    </source>
</evidence>
<evidence type="ECO:0000256" key="5">
    <source>
        <dbReference type="ARBA" id="ARBA00022723"/>
    </source>
</evidence>
<dbReference type="GO" id="GO:0006508">
    <property type="term" value="P:proteolysis"/>
    <property type="evidence" value="ECO:0007669"/>
    <property type="project" value="UniProtKB-KW"/>
</dbReference>
<dbReference type="InterPro" id="IPR021109">
    <property type="entry name" value="Peptidase_aspartic_dom_sf"/>
</dbReference>
<dbReference type="Gene3D" id="3.10.10.10">
    <property type="entry name" value="HIV Type 1 Reverse Transcriptase, subunit A, domain 1"/>
    <property type="match status" value="1"/>
</dbReference>
<feature type="compositionally biased region" description="Polar residues" evidence="17">
    <location>
        <begin position="239"/>
        <end position="248"/>
    </location>
</feature>
<dbReference type="Pfam" id="PF00665">
    <property type="entry name" value="rve"/>
    <property type="match status" value="1"/>
</dbReference>
<name>A0A177U9B7_9BASI</name>
<keyword evidence="12" id="KW-0695">RNA-directed DNA polymerase</keyword>
<dbReference type="GO" id="GO:0004519">
    <property type="term" value="F:endonuclease activity"/>
    <property type="evidence" value="ECO:0007669"/>
    <property type="project" value="UniProtKB-KW"/>
</dbReference>
<keyword evidence="9" id="KW-0460">Magnesium</keyword>
<dbReference type="GO" id="GO:0003964">
    <property type="term" value="F:RNA-directed DNA polymerase activity"/>
    <property type="evidence" value="ECO:0007669"/>
    <property type="project" value="UniProtKB-KW"/>
</dbReference>
<dbReference type="EMBL" id="LWDD02001206">
    <property type="protein sequence ID" value="KAE8251259.1"/>
    <property type="molecule type" value="Genomic_DNA"/>
</dbReference>
<keyword evidence="6" id="KW-0064">Aspartyl protease</keyword>
<keyword evidence="10" id="KW-0694">RNA-binding</keyword>
<evidence type="ECO:0000256" key="10">
    <source>
        <dbReference type="ARBA" id="ARBA00022884"/>
    </source>
</evidence>
<dbReference type="FunFam" id="3.30.70.270:FF:000020">
    <property type="entry name" value="Transposon Tf2-6 polyprotein-like Protein"/>
    <property type="match status" value="1"/>
</dbReference>
<dbReference type="GO" id="GO:0003887">
    <property type="term" value="F:DNA-directed DNA polymerase activity"/>
    <property type="evidence" value="ECO:0007669"/>
    <property type="project" value="UniProtKB-KW"/>
</dbReference>
<dbReference type="Pfam" id="PF17921">
    <property type="entry name" value="Integrase_H2C2"/>
    <property type="match status" value="1"/>
</dbReference>
<keyword evidence="5" id="KW-0479">Metal-binding</keyword>
<evidence type="ECO:0000256" key="3">
    <source>
        <dbReference type="ARBA" id="ARBA00022695"/>
    </source>
</evidence>
<dbReference type="InterPro" id="IPR056924">
    <property type="entry name" value="SH3_Tf2-1"/>
</dbReference>
<dbReference type="SUPFAM" id="SSF53098">
    <property type="entry name" value="Ribonuclease H-like"/>
    <property type="match status" value="1"/>
</dbReference>
<keyword evidence="4" id="KW-0540">Nuclease</keyword>
<dbReference type="PROSITE" id="PS50013">
    <property type="entry name" value="CHROMO_2"/>
    <property type="match status" value="1"/>
</dbReference>
<proteinExistence type="predicted"/>
<dbReference type="PANTHER" id="PTHR37984">
    <property type="entry name" value="PROTEIN CBG26694"/>
    <property type="match status" value="1"/>
</dbReference>
<reference evidence="18" key="1">
    <citation type="submission" date="2016-04" db="EMBL/GenBank/DDBJ databases">
        <authorList>
            <person name="Nguyen H.D."/>
            <person name="Kesanakurti P."/>
            <person name="Cullis J."/>
            <person name="Levesque C.A."/>
            <person name="Hambleton S."/>
        </authorList>
    </citation>
    <scope>NUCLEOTIDE SEQUENCE</scope>
    <source>
        <strain evidence="18">DAOMC 238032</strain>
    </source>
</reference>
<dbReference type="Gene3D" id="3.30.70.270">
    <property type="match status" value="2"/>
</dbReference>
<keyword evidence="7" id="KW-0255">Endonuclease</keyword>
<dbReference type="Gene3D" id="1.10.340.70">
    <property type="match status" value="1"/>
</dbReference>
<dbReference type="FunFam" id="3.30.420.10:FF:000032">
    <property type="entry name" value="Retrovirus-related Pol polyprotein from transposon 297-like Protein"/>
    <property type="match status" value="1"/>
</dbReference>
<dbReference type="InterPro" id="IPR050951">
    <property type="entry name" value="Retrovirus_Pol_polyprotein"/>
</dbReference>
<protein>
    <submittedName>
        <fullName evidence="18">Uncharacterized protein</fullName>
    </submittedName>
</protein>
<sequence length="1268" mass="144083">MSPSPPSAADIKIFTRHSLPFEIIHDSPTLLASCPNNTFSNLPVLLDPGATLNYIDPTLVQQLNLSTEEITQSFAVRYADGSNAKSRTSRTVTLTVCCSDYCFTDVKFFVTPLSTHQMFFGIPWFLRFGITLDFLQLRLSFNVHRTTTTQASDEIKVSDADKLSINASLASSSTGSMAPITSSASILPAPSPSSTLLQEHANDADHNLGTHFGTPTQSSLQPEFRPPVHPSSLPESRLQEPSSSSIFESANHFGTDFGIPSPSHSAARQTRSCLTEEDESNQRHVPEAFHDFLDVFRKSSADKLPEHRHYDHKITLQPGSTPTFGPIYSLTDGEHKSLRSYIDEMLDKGFIRPSSSPAGSPVLFVPKSDGSLRLCVDYRSLNNITVKDRYAIPKIDDLLDFITGSKIFSKIDLRGAYNLLRIASGDEWKTAFRTRYGSFEYLVMPFGLCNAPSTFQRFMNDVFRDLQGVSVVIYLDDILIFSENPEDHKKHVQQVLERLRSAHLYAKPEKCSFFQDSVEFLGYKISGSGVKMVTEKVDAVLSWPEPKTVKDLQSFLGFANFYRRFIWQYSKVTSPLTALLRKDTSWKWTPQCQEAFDTLKRAFTSAPILQHFDPTKSITMETDASDYALAAVISQPDDNDILHPVAFRSRKLTAAELNYEIHDKEMLAIVDTLESWRHLLMDSQHTVTILTDHKNLEYFTTSKLLNRRQARWSIFIVDYDFRIIYRPGLLGGKPDALTRRPDYHPGTATKHYADNNPQNFKTLLPENRHNFSSTAQARSIYTVQADPELLDRFRQAYDQDPHLQDHRVDFQEVDGLLLHQQRLYVPETLRVDVLKSRHDHPLAGHHGRRKTLDLVRRDFFWPHMRKFIHNYVDTCDSCARTKPQRHKPYGLLKPLSVPTNPWTDVTMDLIEALPASSGFDSILVIVERLTKMSIFIPTYTTMTSQDLAKLYLQHVFAKHGLPSTIVSDRGSEFTPSFWRSLCKLLGIKQALSTAYHPQTDGQTERVNQSLEQYLRNFTNYQQSDWSDFLPLAEFAYNNSEHSTIKTTPFFANKGYHPSFDLKAPTAEVVGHDNPYHPLATSVVKQLSSVHSFCAEQISLTNERSSRAYDTKHMPPPDFTVGDMVMLSSKNIKTKRPAGKLDFRFLGPFKILDKISSHAYRLQLPASMKIHNVFHVSLLEPHKPNIIVGRTQPPPLPVEVDGQAEYEVERVVDSKIDRRYTNPLRYLVEWSGYTGPDRFTWEPVDQLSCPDHIADFHLRYPDKPGPQVP</sequence>
<keyword evidence="3" id="KW-0548">Nucleotidyltransferase</keyword>
<evidence type="ECO:0000256" key="2">
    <source>
        <dbReference type="ARBA" id="ARBA00022679"/>
    </source>
</evidence>
<accession>A0A177U9B7</accession>
<keyword evidence="16" id="KW-0511">Multifunctional enzyme</keyword>
<dbReference type="AlphaFoldDB" id="A0A177U9B7"/>
<dbReference type="GO" id="GO:0004190">
    <property type="term" value="F:aspartic-type endopeptidase activity"/>
    <property type="evidence" value="ECO:0007669"/>
    <property type="project" value="UniProtKB-KW"/>
</dbReference>
<dbReference type="PANTHER" id="PTHR37984:SF5">
    <property type="entry name" value="PROTEIN NYNRIN-LIKE"/>
    <property type="match status" value="1"/>
</dbReference>
<keyword evidence="14" id="KW-0238">DNA-binding</keyword>
<evidence type="ECO:0000256" key="6">
    <source>
        <dbReference type="ARBA" id="ARBA00022750"/>
    </source>
</evidence>
<dbReference type="GO" id="GO:0005634">
    <property type="term" value="C:nucleus"/>
    <property type="evidence" value="ECO:0007669"/>
    <property type="project" value="UniProtKB-ARBA"/>
</dbReference>
<dbReference type="InterPro" id="IPR000477">
    <property type="entry name" value="RT_dom"/>
</dbReference>
<dbReference type="Gene3D" id="2.40.50.40">
    <property type="match status" value="1"/>
</dbReference>
<evidence type="ECO:0000256" key="9">
    <source>
        <dbReference type="ARBA" id="ARBA00022842"/>
    </source>
</evidence>
<dbReference type="GO" id="GO:0015074">
    <property type="term" value="P:DNA integration"/>
    <property type="evidence" value="ECO:0007669"/>
    <property type="project" value="UniProtKB-KW"/>
</dbReference>
<dbReference type="InterPro" id="IPR036397">
    <property type="entry name" value="RNaseH_sf"/>
</dbReference>
<dbReference type="GO" id="GO:0046872">
    <property type="term" value="F:metal ion binding"/>
    <property type="evidence" value="ECO:0007669"/>
    <property type="project" value="UniProtKB-KW"/>
</dbReference>
<keyword evidence="1" id="KW-0645">Protease</keyword>
<evidence type="ECO:0000256" key="17">
    <source>
        <dbReference type="SAM" id="MobiDB-lite"/>
    </source>
</evidence>
<gene>
    <name evidence="18" type="ORF">A4X03_0g6391</name>
</gene>
<dbReference type="InterPro" id="IPR000953">
    <property type="entry name" value="Chromo/chromo_shadow_dom"/>
</dbReference>
<dbReference type="InterPro" id="IPR043128">
    <property type="entry name" value="Rev_trsase/Diguanyl_cyclase"/>
</dbReference>
<dbReference type="CDD" id="cd00303">
    <property type="entry name" value="retropepsin_like"/>
    <property type="match status" value="1"/>
</dbReference>
<evidence type="ECO:0000313" key="19">
    <source>
        <dbReference type="Proteomes" id="UP000077671"/>
    </source>
</evidence>
<evidence type="ECO:0000256" key="11">
    <source>
        <dbReference type="ARBA" id="ARBA00022908"/>
    </source>
</evidence>
<dbReference type="Pfam" id="PF00385">
    <property type="entry name" value="Chromo"/>
    <property type="match status" value="1"/>
</dbReference>
<dbReference type="InterPro" id="IPR012337">
    <property type="entry name" value="RNaseH-like_sf"/>
</dbReference>
<evidence type="ECO:0000256" key="12">
    <source>
        <dbReference type="ARBA" id="ARBA00022918"/>
    </source>
</evidence>
<dbReference type="CDD" id="cd01647">
    <property type="entry name" value="RT_LTR"/>
    <property type="match status" value="1"/>
</dbReference>
<evidence type="ECO:0000256" key="4">
    <source>
        <dbReference type="ARBA" id="ARBA00022722"/>
    </source>
</evidence>
<feature type="compositionally biased region" description="Polar residues" evidence="17">
    <location>
        <begin position="262"/>
        <end position="273"/>
    </location>
</feature>
<dbReference type="FunFam" id="1.10.340.70:FF:000001">
    <property type="entry name" value="Retrovirus-related Pol polyprotein from transposon gypsy-like Protein"/>
    <property type="match status" value="1"/>
</dbReference>
<dbReference type="Pfam" id="PF00078">
    <property type="entry name" value="RVT_1"/>
    <property type="match status" value="1"/>
</dbReference>
<dbReference type="InterPro" id="IPR043502">
    <property type="entry name" value="DNA/RNA_pol_sf"/>
</dbReference>
<evidence type="ECO:0000256" key="8">
    <source>
        <dbReference type="ARBA" id="ARBA00022801"/>
    </source>
</evidence>
<dbReference type="SUPFAM" id="SSF54160">
    <property type="entry name" value="Chromo domain-like"/>
    <property type="match status" value="1"/>
</dbReference>
<keyword evidence="13" id="KW-0239">DNA-directed DNA polymerase</keyword>
<dbReference type="PROSITE" id="PS50878">
    <property type="entry name" value="RT_POL"/>
    <property type="match status" value="1"/>
</dbReference>
<dbReference type="Pfam" id="PF17919">
    <property type="entry name" value="RT_RNaseH_2"/>
    <property type="match status" value="1"/>
</dbReference>
<keyword evidence="15" id="KW-0233">DNA recombination</keyword>
<dbReference type="CDD" id="cd09274">
    <property type="entry name" value="RNase_HI_RT_Ty3"/>
    <property type="match status" value="1"/>
</dbReference>
<organism evidence="18 19">
    <name type="scientific">Tilletia caries</name>
    <name type="common">wheat bunt fungus</name>
    <dbReference type="NCBI Taxonomy" id="13290"/>
    <lineage>
        <taxon>Eukaryota</taxon>
        <taxon>Fungi</taxon>
        <taxon>Dikarya</taxon>
        <taxon>Basidiomycota</taxon>
        <taxon>Ustilaginomycotina</taxon>
        <taxon>Exobasidiomycetes</taxon>
        <taxon>Tilletiales</taxon>
        <taxon>Tilletiaceae</taxon>
        <taxon>Tilletia</taxon>
    </lineage>
</organism>
<evidence type="ECO:0000256" key="7">
    <source>
        <dbReference type="ARBA" id="ARBA00022759"/>
    </source>
</evidence>
<dbReference type="Gene3D" id="3.30.420.10">
    <property type="entry name" value="Ribonuclease H-like superfamily/Ribonuclease H"/>
    <property type="match status" value="1"/>
</dbReference>
<dbReference type="InterPro" id="IPR001584">
    <property type="entry name" value="Integrase_cat-core"/>
</dbReference>
<evidence type="ECO:0000256" key="16">
    <source>
        <dbReference type="ARBA" id="ARBA00023268"/>
    </source>
</evidence>
<comment type="caution">
    <text evidence="18">The sequence shown here is derived from an EMBL/GenBank/DDBJ whole genome shotgun (WGS) entry which is preliminary data.</text>
</comment>